<organism evidence="10 11">
    <name type="scientific">Pseudoflavonifractor gallinarum</name>
    <dbReference type="NCBI Taxonomy" id="2779352"/>
    <lineage>
        <taxon>Bacteria</taxon>
        <taxon>Bacillati</taxon>
        <taxon>Bacillota</taxon>
        <taxon>Clostridia</taxon>
        <taxon>Eubacteriales</taxon>
        <taxon>Oscillospiraceae</taxon>
        <taxon>Pseudoflavonifractor</taxon>
    </lineage>
</organism>
<dbReference type="EC" id="6.3.5.5" evidence="8"/>
<dbReference type="Gene3D" id="3.40.50.880">
    <property type="match status" value="1"/>
</dbReference>
<evidence type="ECO:0000256" key="1">
    <source>
        <dbReference type="ARBA" id="ARBA00005077"/>
    </source>
</evidence>
<comment type="similarity">
    <text evidence="2 8">Belongs to the CarA family.</text>
</comment>
<dbReference type="SUPFAM" id="SSF52021">
    <property type="entry name" value="Carbamoyl phosphate synthetase, small subunit N-terminal domain"/>
    <property type="match status" value="1"/>
</dbReference>
<dbReference type="InterPro" id="IPR002474">
    <property type="entry name" value="CarbamoylP_synth_ssu_N"/>
</dbReference>
<dbReference type="InterPro" id="IPR050472">
    <property type="entry name" value="Anth_synth/Amidotransfase"/>
</dbReference>
<dbReference type="InterPro" id="IPR035686">
    <property type="entry name" value="CPSase_GATase1"/>
</dbReference>
<comment type="caution">
    <text evidence="8">Lacks conserved residue(s) required for the propagation of feature annotation.</text>
</comment>
<evidence type="ECO:0000256" key="8">
    <source>
        <dbReference type="HAMAP-Rule" id="MF_01209"/>
    </source>
</evidence>
<dbReference type="Pfam" id="PF00988">
    <property type="entry name" value="CPSase_sm_chain"/>
    <property type="match status" value="1"/>
</dbReference>
<feature type="binding site" evidence="8">
    <location>
        <position position="48"/>
    </location>
    <ligand>
        <name>L-glutamine</name>
        <dbReference type="ChEBI" id="CHEBI:58359"/>
    </ligand>
</feature>
<name>A0ABR9RE78_9FIRM</name>
<feature type="binding site" evidence="8">
    <location>
        <position position="252"/>
    </location>
    <ligand>
        <name>L-glutamine</name>
        <dbReference type="ChEBI" id="CHEBI:58359"/>
    </ligand>
</feature>
<feature type="active site" description="Nucleophile" evidence="8">
    <location>
        <position position="251"/>
    </location>
</feature>
<dbReference type="Pfam" id="PF00117">
    <property type="entry name" value="GATase"/>
    <property type="match status" value="1"/>
</dbReference>
<dbReference type="RefSeq" id="WP_193538816.1">
    <property type="nucleotide sequence ID" value="NZ_AP031438.1"/>
</dbReference>
<feature type="active site" evidence="8">
    <location>
        <position position="338"/>
    </location>
</feature>
<dbReference type="GO" id="GO:0004088">
    <property type="term" value="F:carbamoyl-phosphate synthase (glutamine-hydrolyzing) activity"/>
    <property type="evidence" value="ECO:0007669"/>
    <property type="project" value="UniProtKB-EC"/>
</dbReference>
<evidence type="ECO:0000313" key="10">
    <source>
        <dbReference type="EMBL" id="MBE5056975.1"/>
    </source>
</evidence>
<dbReference type="PRINTS" id="PR00097">
    <property type="entry name" value="ANTSNTHASEII"/>
</dbReference>
<keyword evidence="5 8" id="KW-0067">ATP-binding</keyword>
<feature type="binding site" evidence="8">
    <location>
        <position position="224"/>
    </location>
    <ligand>
        <name>L-glutamine</name>
        <dbReference type="ChEBI" id="CHEBI:58359"/>
    </ligand>
</feature>
<dbReference type="CDD" id="cd01744">
    <property type="entry name" value="GATase1_CPSase"/>
    <property type="match status" value="1"/>
</dbReference>
<dbReference type="PRINTS" id="PR00099">
    <property type="entry name" value="CPSGATASE"/>
</dbReference>
<reference evidence="10 11" key="1">
    <citation type="submission" date="2020-10" db="EMBL/GenBank/DDBJ databases">
        <title>ChiBAC.</title>
        <authorList>
            <person name="Zenner C."/>
            <person name="Hitch T.C.A."/>
            <person name="Clavel T."/>
        </authorList>
    </citation>
    <scope>NUCLEOTIDE SEQUENCE [LARGE SCALE GENOMIC DNA]</scope>
    <source>
        <strain evidence="10 11">DSM 107456</strain>
    </source>
</reference>
<proteinExistence type="inferred from homology"/>
<keyword evidence="8" id="KW-0665">Pyrimidine biosynthesis</keyword>
<dbReference type="HAMAP" id="MF_01209">
    <property type="entry name" value="CPSase_S_chain"/>
    <property type="match status" value="1"/>
</dbReference>
<dbReference type="SUPFAM" id="SSF52317">
    <property type="entry name" value="Class I glutamine amidotransferase-like"/>
    <property type="match status" value="1"/>
</dbReference>
<dbReference type="NCBIfam" id="TIGR01368">
    <property type="entry name" value="CPSaseIIsmall"/>
    <property type="match status" value="1"/>
</dbReference>
<feature type="region of interest" description="CPSase" evidence="8">
    <location>
        <begin position="1"/>
        <end position="175"/>
    </location>
</feature>
<feature type="active site" evidence="8">
    <location>
        <position position="336"/>
    </location>
</feature>
<keyword evidence="11" id="KW-1185">Reference proteome</keyword>
<comment type="caution">
    <text evidence="10">The sequence shown here is derived from an EMBL/GenBank/DDBJ whole genome shotgun (WGS) entry which is preliminary data.</text>
</comment>
<dbReference type="SMART" id="SM01097">
    <property type="entry name" value="CPSase_sm_chain"/>
    <property type="match status" value="1"/>
</dbReference>
<feature type="domain" description="Carbamoyl-phosphate synthase small subunit N-terminal" evidence="9">
    <location>
        <begin position="4"/>
        <end position="134"/>
    </location>
</feature>
<evidence type="ECO:0000313" key="11">
    <source>
        <dbReference type="Proteomes" id="UP000806211"/>
    </source>
</evidence>
<feature type="binding site" evidence="8">
    <location>
        <position position="293"/>
    </location>
    <ligand>
        <name>L-glutamine</name>
        <dbReference type="ChEBI" id="CHEBI:58359"/>
    </ligand>
</feature>
<dbReference type="PANTHER" id="PTHR43418:SF7">
    <property type="entry name" value="CARBAMOYL-PHOSPHATE SYNTHASE SMALL CHAIN"/>
    <property type="match status" value="1"/>
</dbReference>
<comment type="subunit">
    <text evidence="8">Composed of two chains; the small (or glutamine) chain promotes the hydrolysis of glutamine to ammonia, which is used by the large (or ammonia) chain to synthesize carbamoyl phosphate. Tetramer of heterodimers (alpha,beta)4.</text>
</comment>
<evidence type="ECO:0000256" key="7">
    <source>
        <dbReference type="ARBA" id="ARBA00048816"/>
    </source>
</evidence>
<dbReference type="InterPro" id="IPR006274">
    <property type="entry name" value="CarbamoylP_synth_ssu"/>
</dbReference>
<evidence type="ECO:0000256" key="2">
    <source>
        <dbReference type="ARBA" id="ARBA00007800"/>
    </source>
</evidence>
<keyword evidence="4 8" id="KW-0547">Nucleotide-binding</keyword>
<gene>
    <name evidence="8 10" type="primary">carA</name>
    <name evidence="10" type="ORF">INF37_13360</name>
</gene>
<evidence type="ECO:0000256" key="3">
    <source>
        <dbReference type="ARBA" id="ARBA00022598"/>
    </source>
</evidence>
<dbReference type="EMBL" id="JADCKF010000013">
    <property type="protein sequence ID" value="MBE5056975.1"/>
    <property type="molecule type" value="Genomic_DNA"/>
</dbReference>
<feature type="binding site" evidence="8">
    <location>
        <position position="226"/>
    </location>
    <ligand>
        <name>L-glutamine</name>
        <dbReference type="ChEBI" id="CHEBI:58359"/>
    </ligand>
</feature>
<comment type="catalytic activity">
    <reaction evidence="7 8">
        <text>hydrogencarbonate + L-glutamine + 2 ATP + H2O = carbamoyl phosphate + L-glutamate + 2 ADP + phosphate + 2 H(+)</text>
        <dbReference type="Rhea" id="RHEA:18633"/>
        <dbReference type="ChEBI" id="CHEBI:15377"/>
        <dbReference type="ChEBI" id="CHEBI:15378"/>
        <dbReference type="ChEBI" id="CHEBI:17544"/>
        <dbReference type="ChEBI" id="CHEBI:29985"/>
        <dbReference type="ChEBI" id="CHEBI:30616"/>
        <dbReference type="ChEBI" id="CHEBI:43474"/>
        <dbReference type="ChEBI" id="CHEBI:58228"/>
        <dbReference type="ChEBI" id="CHEBI:58359"/>
        <dbReference type="ChEBI" id="CHEBI:456216"/>
        <dbReference type="EC" id="6.3.5.5"/>
    </reaction>
</comment>
<dbReference type="Gene3D" id="3.50.30.20">
    <property type="entry name" value="Carbamoyl-phosphate synthase small subunit, N-terminal domain"/>
    <property type="match status" value="1"/>
</dbReference>
<dbReference type="Proteomes" id="UP000806211">
    <property type="component" value="Unassembled WGS sequence"/>
</dbReference>
<keyword evidence="6 8" id="KW-0315">Glutamine amidotransferase</keyword>
<feature type="binding site" evidence="8">
    <location>
        <position position="255"/>
    </location>
    <ligand>
        <name>L-glutamine</name>
        <dbReference type="ChEBI" id="CHEBI:58359"/>
    </ligand>
</feature>
<dbReference type="PRINTS" id="PR00096">
    <property type="entry name" value="GATASE"/>
</dbReference>
<sequence>MQTLERKLVLEDGSEYYGHGFGYPADRVCELVFNTSMVGYQEIVSDPSYTDQMVVMTYPLIGNYGITDEDFETRFPTIGALVVREYNDRPSNFRYTKTLSEILEENGIPGLWGVDTRQLTRSIRAHGSRRAILTGADVPREAALARLRATPVPRDAVSRVSCKKRWYARTADHRFHVVAVDCGIKLNIIRSLNRRGCNVTVVPWNTTAEEIALYQPDGVFFSNGPGDPEDVGPVIELIRAIRGRWPIFGICLGHQLISLAFGGRTYKLKFGHRGGNHPVLRLSDGKIEITSQNHSYAVDADSLAGTGLIPTHTNLLDGTVEGVACPEERIFSVQYHPESAPGPQDSGYLFDQFIELMKEDKTHA</sequence>
<evidence type="ECO:0000256" key="5">
    <source>
        <dbReference type="ARBA" id="ARBA00022840"/>
    </source>
</evidence>
<dbReference type="PANTHER" id="PTHR43418">
    <property type="entry name" value="MULTIFUNCTIONAL TRYPTOPHAN BIOSYNTHESIS PROTEIN-RELATED"/>
    <property type="match status" value="1"/>
</dbReference>
<comment type="function">
    <text evidence="8">Small subunit of the glutamine-dependent carbamoyl phosphate synthetase (CPSase). CPSase catalyzes the formation of carbamoyl phosphate from the ammonia moiety of glutamine, carbonate, and phosphate donated by ATP, constituting the first step of 2 biosynthetic pathways, one leading to arginine and/or urea and the other to pyrimidine nucleotides. The small subunit (glutamine amidotransferase) binds and cleaves glutamine to supply the large subunit with the substrate ammonia.</text>
</comment>
<feature type="binding site" evidence="8">
    <location>
        <position position="296"/>
    </location>
    <ligand>
        <name>L-glutamine</name>
        <dbReference type="ChEBI" id="CHEBI:58359"/>
    </ligand>
</feature>
<evidence type="ECO:0000259" key="9">
    <source>
        <dbReference type="SMART" id="SM01097"/>
    </source>
</evidence>
<dbReference type="InterPro" id="IPR017926">
    <property type="entry name" value="GATASE"/>
</dbReference>
<dbReference type="NCBIfam" id="NF009475">
    <property type="entry name" value="PRK12838.1"/>
    <property type="match status" value="1"/>
</dbReference>
<accession>A0ABR9RE78</accession>
<protein>
    <recommendedName>
        <fullName evidence="8">Carbamoyl phosphate synthase small chain</fullName>
        <ecNumber evidence="8">6.3.5.5</ecNumber>
    </recommendedName>
    <alternativeName>
        <fullName evidence="8">Carbamoyl phosphate synthetase glutamine chain</fullName>
    </alternativeName>
</protein>
<keyword evidence="3 8" id="KW-0436">Ligase</keyword>
<dbReference type="InterPro" id="IPR029062">
    <property type="entry name" value="Class_I_gatase-like"/>
</dbReference>
<comment type="pathway">
    <text evidence="1 8">Amino-acid biosynthesis; L-arginine biosynthesis; carbamoyl phosphate from bicarbonate: step 1/1.</text>
</comment>
<keyword evidence="8" id="KW-0028">Amino-acid biosynthesis</keyword>
<evidence type="ECO:0000256" key="4">
    <source>
        <dbReference type="ARBA" id="ARBA00022741"/>
    </source>
</evidence>
<evidence type="ECO:0000256" key="6">
    <source>
        <dbReference type="ARBA" id="ARBA00022962"/>
    </source>
</evidence>
<dbReference type="InterPro" id="IPR036480">
    <property type="entry name" value="CarbP_synth_ssu_N_sf"/>
</dbReference>
<dbReference type="PROSITE" id="PS51273">
    <property type="entry name" value="GATASE_TYPE_1"/>
    <property type="match status" value="1"/>
</dbReference>
<comment type="pathway">
    <text evidence="8">Pyrimidine metabolism; UMP biosynthesis via de novo pathway; (S)-dihydroorotate from bicarbonate: step 1/3.</text>
</comment>
<keyword evidence="8" id="KW-0055">Arginine biosynthesis</keyword>
<comment type="catalytic activity">
    <reaction evidence="8">
        <text>L-glutamine + H2O = L-glutamate + NH4(+)</text>
        <dbReference type="Rhea" id="RHEA:15889"/>
        <dbReference type="ChEBI" id="CHEBI:15377"/>
        <dbReference type="ChEBI" id="CHEBI:28938"/>
        <dbReference type="ChEBI" id="CHEBI:29985"/>
        <dbReference type="ChEBI" id="CHEBI:58359"/>
    </reaction>
</comment>